<accession>A0A0B8ZR96</accession>
<proteinExistence type="predicted"/>
<dbReference type="EMBL" id="JRVC01000002">
    <property type="protein sequence ID" value="KHS49015.1"/>
    <property type="molecule type" value="Genomic_DNA"/>
</dbReference>
<name>A0A0B8ZR96_9SPHN</name>
<evidence type="ECO:0000313" key="2">
    <source>
        <dbReference type="Proteomes" id="UP000031338"/>
    </source>
</evidence>
<dbReference type="AlphaFoldDB" id="A0A0B8ZR96"/>
<gene>
    <name evidence="1" type="ORF">NJ75_00447</name>
</gene>
<protein>
    <submittedName>
        <fullName evidence="1">Uncharacterized protein</fullName>
    </submittedName>
</protein>
<organism evidence="1 2">
    <name type="scientific">Novosphingobium subterraneum</name>
    <dbReference type="NCBI Taxonomy" id="48936"/>
    <lineage>
        <taxon>Bacteria</taxon>
        <taxon>Pseudomonadati</taxon>
        <taxon>Pseudomonadota</taxon>
        <taxon>Alphaproteobacteria</taxon>
        <taxon>Sphingomonadales</taxon>
        <taxon>Sphingomonadaceae</taxon>
        <taxon>Novosphingobium</taxon>
    </lineage>
</organism>
<reference evidence="1 2" key="1">
    <citation type="submission" date="2014-10" db="EMBL/GenBank/DDBJ databases">
        <title>Draft genome sequence of Novosphingobium subterraneum DSM 12447.</title>
        <authorList>
            <person name="Gan H.M."/>
            <person name="Gan H.Y."/>
            <person name="Savka M.A."/>
        </authorList>
    </citation>
    <scope>NUCLEOTIDE SEQUENCE [LARGE SCALE GENOMIC DNA]</scope>
    <source>
        <strain evidence="1 2">DSM 12447</strain>
    </source>
</reference>
<dbReference type="Proteomes" id="UP000031338">
    <property type="component" value="Unassembled WGS sequence"/>
</dbReference>
<keyword evidence="2" id="KW-1185">Reference proteome</keyword>
<comment type="caution">
    <text evidence="1">The sequence shown here is derived from an EMBL/GenBank/DDBJ whole genome shotgun (WGS) entry which is preliminary data.</text>
</comment>
<evidence type="ECO:0000313" key="1">
    <source>
        <dbReference type="EMBL" id="KHS49015.1"/>
    </source>
</evidence>
<sequence length="62" mass="7027">MRPRGDGDLSRFALMVRETTEAPAFAGAQSFLPAEQSDNFIRRIEIGEYEGHVVERRSVFLV</sequence>